<dbReference type="PROSITE" id="PS50043">
    <property type="entry name" value="HTH_LUXR_2"/>
    <property type="match status" value="1"/>
</dbReference>
<dbReference type="InterPro" id="IPR000792">
    <property type="entry name" value="Tscrpt_reg_LuxR_C"/>
</dbReference>
<dbReference type="SMART" id="SM00421">
    <property type="entry name" value="HTH_LUXR"/>
    <property type="match status" value="1"/>
</dbReference>
<keyword evidence="6" id="KW-1185">Reference proteome</keyword>
<dbReference type="SUPFAM" id="SSF52540">
    <property type="entry name" value="P-loop containing nucleoside triphosphate hydrolases"/>
    <property type="match status" value="1"/>
</dbReference>
<dbReference type="PROSITE" id="PS00622">
    <property type="entry name" value="HTH_LUXR_1"/>
    <property type="match status" value="1"/>
</dbReference>
<evidence type="ECO:0000256" key="1">
    <source>
        <dbReference type="ARBA" id="ARBA00022741"/>
    </source>
</evidence>
<protein>
    <submittedName>
        <fullName evidence="5">AAA family ATPase</fullName>
    </submittedName>
</protein>
<feature type="region of interest" description="Disordered" evidence="3">
    <location>
        <begin position="270"/>
        <end position="322"/>
    </location>
</feature>
<dbReference type="PANTHER" id="PTHR16305">
    <property type="entry name" value="TESTICULAR SOLUBLE ADENYLYL CYCLASE"/>
    <property type="match status" value="1"/>
</dbReference>
<evidence type="ECO:0000259" key="4">
    <source>
        <dbReference type="PROSITE" id="PS50043"/>
    </source>
</evidence>
<dbReference type="InterPro" id="IPR016032">
    <property type="entry name" value="Sig_transdc_resp-reg_C-effctor"/>
</dbReference>
<gene>
    <name evidence="5" type="ORF">GCU69_24460</name>
</gene>
<comment type="caution">
    <text evidence="5">The sequence shown here is derived from an EMBL/GenBank/DDBJ whole genome shotgun (WGS) entry which is preliminary data.</text>
</comment>
<sequence length="1024" mass="108120">MNGSRTTGSPPDDRADASSTAEEQPDERARLERISAEAARARAGSGRLVLIRGGTGTGRSTLLETVVRRESWHGMRVLRARCSREESGTAYAAVAQLLDAELPAAARSVARARPAPGRRRAHRIRATRQGRDSLHGTGLPARLWRLLRSYAARGPVLLAVDDAHLADASSRRWLTQAARMLDQLPVLLVMTERVSYDIDPSPSGMARALPPALVTVCATGPLRPAEVADTVRARFGDATPRGWADECFRATGGNPLLLHALLADLAEVTGPAGPAGPSRPAADAPGGHGAPGGHDAPGGHGAPGGHDAPAGDTSRGPLPGAPCDAPVFPERCADLYPGNFTAAVAWWLECAGPATGTAARTLAELENAGTPELLTPVTGADPDRTAGWAGWAVRQGLLVRDEPGAPPRYPHPLLRDAVLAGWPRERRQAVRRDVAEILYRRGDSAEAVVRHLLSAPAVGADWAANALLEAASNAVREHRPHEAGNFLRRALDEPLTRERRGEVLTELGCLEFNAGRPVGVRHLTEALPLRHHGSGRLRTTVALGTALAGAGDVPAALETLRALGEEHADQPGTARVTQAAGALLAAYDGASWLQVVAGLRHVAAHSPARLDQAERAMLVRYEATAGLVSADEAVARLCSVANVPVDPALSPYVLATVAAVLQWADRNEEADQILGRGLAGHSPSLLHPSLQSMANTRADAAVARGRYEELLADRDAWDISEHGPHGSTNVRAQAMLALIATNRIARAERLSLSITASGSRDSWEWNRFLYARGVLRATLDDHSGALADFMECGRRQSARDVLSPVVTPWRSAAAECLRRMGSTAAAVALAEEEHRLAVVWGTPRTIGRALRVLGTVTGGRRGLKLSRQAVELLRTAPAGACVGPELLAALISLGGRLQAAGDRGKARTVLREAVARAQELHEPRMLELAERALSESGARAVGARRSGADALTESELRIAALAAEGRTNAEIAELLHLARRTVETHLTSAYRKLGIQRRSGLPGALGVPKSFGAPIGKPATEAPG</sequence>
<evidence type="ECO:0000313" key="6">
    <source>
        <dbReference type="Proteomes" id="UP000621266"/>
    </source>
</evidence>
<feature type="compositionally biased region" description="Low complexity" evidence="3">
    <location>
        <begin position="270"/>
        <end position="285"/>
    </location>
</feature>
<evidence type="ECO:0000256" key="2">
    <source>
        <dbReference type="ARBA" id="ARBA00022840"/>
    </source>
</evidence>
<proteinExistence type="predicted"/>
<keyword evidence="2" id="KW-0067">ATP-binding</keyword>
<feature type="compositionally biased region" description="Gly residues" evidence="3">
    <location>
        <begin position="286"/>
        <end position="304"/>
    </location>
</feature>
<dbReference type="InterPro" id="IPR027417">
    <property type="entry name" value="P-loop_NTPase"/>
</dbReference>
<dbReference type="CDD" id="cd06170">
    <property type="entry name" value="LuxR_C_like"/>
    <property type="match status" value="1"/>
</dbReference>
<dbReference type="EMBL" id="WHPN01000362">
    <property type="protein sequence ID" value="KAF4406533.1"/>
    <property type="molecule type" value="Genomic_DNA"/>
</dbReference>
<evidence type="ECO:0000256" key="3">
    <source>
        <dbReference type="SAM" id="MobiDB-lite"/>
    </source>
</evidence>
<dbReference type="PRINTS" id="PR00038">
    <property type="entry name" value="HTHLUXR"/>
</dbReference>
<dbReference type="Pfam" id="PF13191">
    <property type="entry name" value="AAA_16"/>
    <property type="match status" value="1"/>
</dbReference>
<feature type="region of interest" description="Disordered" evidence="3">
    <location>
        <begin position="1"/>
        <end position="29"/>
    </location>
</feature>
<accession>A0ABQ7FDD3</accession>
<organism evidence="5 6">
    <name type="scientific">Streptomyces lycii</name>
    <dbReference type="NCBI Taxonomy" id="2654337"/>
    <lineage>
        <taxon>Bacteria</taxon>
        <taxon>Bacillati</taxon>
        <taxon>Actinomycetota</taxon>
        <taxon>Actinomycetes</taxon>
        <taxon>Kitasatosporales</taxon>
        <taxon>Streptomycetaceae</taxon>
        <taxon>Streptomyces</taxon>
    </lineage>
</organism>
<keyword evidence="1" id="KW-0547">Nucleotide-binding</keyword>
<name>A0ABQ7FDD3_9ACTN</name>
<dbReference type="Proteomes" id="UP000621266">
    <property type="component" value="Unassembled WGS sequence"/>
</dbReference>
<dbReference type="InterPro" id="IPR036388">
    <property type="entry name" value="WH-like_DNA-bd_sf"/>
</dbReference>
<dbReference type="InterPro" id="IPR041664">
    <property type="entry name" value="AAA_16"/>
</dbReference>
<dbReference type="Gene3D" id="1.10.10.10">
    <property type="entry name" value="Winged helix-like DNA-binding domain superfamily/Winged helix DNA-binding domain"/>
    <property type="match status" value="1"/>
</dbReference>
<dbReference type="Pfam" id="PF00196">
    <property type="entry name" value="GerE"/>
    <property type="match status" value="1"/>
</dbReference>
<feature type="domain" description="HTH luxR-type" evidence="4">
    <location>
        <begin position="944"/>
        <end position="1009"/>
    </location>
</feature>
<reference evidence="5 6" key="1">
    <citation type="submission" date="2019-10" db="EMBL/GenBank/DDBJ databases">
        <title>Streptomyces tenebrisbrunneis sp.nov., an endogenous actinomycete isolated from of Lycium ruthenicum.</title>
        <authorList>
            <person name="Ma L."/>
        </authorList>
    </citation>
    <scope>NUCLEOTIDE SEQUENCE [LARGE SCALE GENOMIC DNA]</scope>
    <source>
        <strain evidence="5 6">TRM 66187</strain>
    </source>
</reference>
<dbReference type="PANTHER" id="PTHR16305:SF35">
    <property type="entry name" value="TRANSCRIPTIONAL ACTIVATOR DOMAIN"/>
    <property type="match status" value="1"/>
</dbReference>
<evidence type="ECO:0000313" key="5">
    <source>
        <dbReference type="EMBL" id="KAF4406533.1"/>
    </source>
</evidence>
<dbReference type="SUPFAM" id="SSF46894">
    <property type="entry name" value="C-terminal effector domain of the bipartite response regulators"/>
    <property type="match status" value="1"/>
</dbReference>
<dbReference type="RefSeq" id="WP_156207174.1">
    <property type="nucleotide sequence ID" value="NZ_WHPN01000362.1"/>
</dbReference>